<keyword evidence="1" id="KW-0677">Repeat</keyword>
<dbReference type="Pfam" id="PF00023">
    <property type="entry name" value="Ank"/>
    <property type="match status" value="1"/>
</dbReference>
<dbReference type="InterPro" id="IPR036770">
    <property type="entry name" value="Ankyrin_rpt-contain_sf"/>
</dbReference>
<dbReference type="EMBL" id="RBNJ01002656">
    <property type="protein sequence ID" value="RUS31740.1"/>
    <property type="molecule type" value="Genomic_DNA"/>
</dbReference>
<organism evidence="5 6">
    <name type="scientific">Jimgerdemannia flammicorona</name>
    <dbReference type="NCBI Taxonomy" id="994334"/>
    <lineage>
        <taxon>Eukaryota</taxon>
        <taxon>Fungi</taxon>
        <taxon>Fungi incertae sedis</taxon>
        <taxon>Mucoromycota</taxon>
        <taxon>Mucoromycotina</taxon>
        <taxon>Endogonomycetes</taxon>
        <taxon>Endogonales</taxon>
        <taxon>Endogonaceae</taxon>
        <taxon>Jimgerdemannia</taxon>
    </lineage>
</organism>
<evidence type="ECO:0000256" key="1">
    <source>
        <dbReference type="ARBA" id="ARBA00022737"/>
    </source>
</evidence>
<dbReference type="Pfam" id="PF12796">
    <property type="entry name" value="Ank_2"/>
    <property type="match status" value="1"/>
</dbReference>
<gene>
    <name evidence="5" type="ORF">BC938DRAFT_477194</name>
</gene>
<dbReference type="SMART" id="SM00248">
    <property type="entry name" value="ANK"/>
    <property type="match status" value="4"/>
</dbReference>
<feature type="repeat" description="ANK" evidence="3">
    <location>
        <begin position="528"/>
        <end position="560"/>
    </location>
</feature>
<keyword evidence="6" id="KW-1185">Reference proteome</keyword>
<evidence type="ECO:0000256" key="3">
    <source>
        <dbReference type="PROSITE-ProRule" id="PRU00023"/>
    </source>
</evidence>
<dbReference type="SUPFAM" id="SSF48403">
    <property type="entry name" value="Ankyrin repeat"/>
    <property type="match status" value="1"/>
</dbReference>
<dbReference type="AlphaFoldDB" id="A0A433QPP6"/>
<dbReference type="Proteomes" id="UP000274822">
    <property type="component" value="Unassembled WGS sequence"/>
</dbReference>
<comment type="caution">
    <text evidence="5">The sequence shown here is derived from an EMBL/GenBank/DDBJ whole genome shotgun (WGS) entry which is preliminary data.</text>
</comment>
<feature type="domain" description="DUF7779" evidence="4">
    <location>
        <begin position="253"/>
        <end position="344"/>
    </location>
</feature>
<accession>A0A433QPP6</accession>
<keyword evidence="2 3" id="KW-0040">ANK repeat</keyword>
<feature type="repeat" description="ANK" evidence="3">
    <location>
        <begin position="494"/>
        <end position="516"/>
    </location>
</feature>
<sequence>MRFVNRPEIFEKLEHAIEENDNNKMPKLITLCGLGGMGKSQIALEFCYRNKEYYQYIFWMEADTDAALQSSFKGAAEKLGLPIHGKDPVDVIHYTTQWLQKSSGWLLVFDNADDYSLNSTSNRRLQDEYFPKSGRGVILMTTRLKYKAGHDNIVVDLDEIKIDDDVALKLLLRGGNDDGNALAIVKMLGHLPLALDLASAILDLERCTPTEFLMNYQNNIEEYLDPDDVQDRIGDNYGKTVFTVWEVSFDRIKKKNSMAASLIQSIAFLYPDNIPLALFEHCVQANFKLNKTVPSSTLKRAAQLLTDFSLVRRITPKDRKQDDPAKDTLYVHRLVQTAILFKMELPEKLEKCKQLLAALSHELKPVDEHSSRIMEAYVPHVRHLIEQIMQFSPWPVDRPDIVQFTQWATDRGDNRPDFSKELMSLLSPTVVYLTSRHLFEAESKTQGVQPSSHFSEHFREDFTPLHHAIQQGNIDDIIKNIAQYKIFANYQDRNGRTPLHLAAQFGNYAVVKLMVKQFEADITVGDDYGQTPLHMAAESGNIEFIKFLIDCGTHVDINRRDKNEQPPLYLAVKSQKMKVARLLLNQLGADASIKTKGKTAMQLAGKIRKFETRRYVTKIL</sequence>
<name>A0A433QPP6_9FUNG</name>
<evidence type="ECO:0000313" key="6">
    <source>
        <dbReference type="Proteomes" id="UP000274822"/>
    </source>
</evidence>
<dbReference type="PROSITE" id="PS50088">
    <property type="entry name" value="ANK_REPEAT"/>
    <property type="match status" value="3"/>
</dbReference>
<dbReference type="InterPro" id="IPR056681">
    <property type="entry name" value="DUF7779"/>
</dbReference>
<dbReference type="PANTHER" id="PTHR24171">
    <property type="entry name" value="ANKYRIN REPEAT DOMAIN-CONTAINING PROTEIN 39-RELATED"/>
    <property type="match status" value="1"/>
</dbReference>
<evidence type="ECO:0000256" key="2">
    <source>
        <dbReference type="ARBA" id="ARBA00023043"/>
    </source>
</evidence>
<evidence type="ECO:0000259" key="4">
    <source>
        <dbReference type="Pfam" id="PF25000"/>
    </source>
</evidence>
<dbReference type="Gene3D" id="1.25.40.20">
    <property type="entry name" value="Ankyrin repeat-containing domain"/>
    <property type="match status" value="2"/>
</dbReference>
<proteinExistence type="predicted"/>
<feature type="repeat" description="ANK" evidence="3">
    <location>
        <begin position="460"/>
        <end position="493"/>
    </location>
</feature>
<dbReference type="InterPro" id="IPR027417">
    <property type="entry name" value="P-loop_NTPase"/>
</dbReference>
<reference evidence="5 6" key="1">
    <citation type="journal article" date="2018" name="New Phytol.">
        <title>Phylogenomics of Endogonaceae and evolution of mycorrhizas within Mucoromycota.</title>
        <authorList>
            <person name="Chang Y."/>
            <person name="Desiro A."/>
            <person name="Na H."/>
            <person name="Sandor L."/>
            <person name="Lipzen A."/>
            <person name="Clum A."/>
            <person name="Barry K."/>
            <person name="Grigoriev I.V."/>
            <person name="Martin F.M."/>
            <person name="Stajich J.E."/>
            <person name="Smith M.E."/>
            <person name="Bonito G."/>
            <person name="Spatafora J.W."/>
        </authorList>
    </citation>
    <scope>NUCLEOTIDE SEQUENCE [LARGE SCALE GENOMIC DNA]</scope>
    <source>
        <strain evidence="5 6">AD002</strain>
    </source>
</reference>
<dbReference type="InterPro" id="IPR002110">
    <property type="entry name" value="Ankyrin_rpt"/>
</dbReference>
<dbReference type="Pfam" id="PF25000">
    <property type="entry name" value="DUF7779"/>
    <property type="match status" value="1"/>
</dbReference>
<dbReference type="SUPFAM" id="SSF52540">
    <property type="entry name" value="P-loop containing nucleoside triphosphate hydrolases"/>
    <property type="match status" value="1"/>
</dbReference>
<dbReference type="PROSITE" id="PS50297">
    <property type="entry name" value="ANK_REP_REGION"/>
    <property type="match status" value="2"/>
</dbReference>
<protein>
    <recommendedName>
        <fullName evidence="4">DUF7779 domain-containing protein</fullName>
    </recommendedName>
</protein>
<dbReference type="Gene3D" id="3.40.50.300">
    <property type="entry name" value="P-loop containing nucleotide triphosphate hydrolases"/>
    <property type="match status" value="1"/>
</dbReference>
<evidence type="ECO:0000313" key="5">
    <source>
        <dbReference type="EMBL" id="RUS31740.1"/>
    </source>
</evidence>